<evidence type="ECO:0000313" key="2">
    <source>
        <dbReference type="Proteomes" id="UP000054886"/>
    </source>
</evidence>
<gene>
    <name evidence="1" type="ORF">AO440_002419</name>
</gene>
<protein>
    <submittedName>
        <fullName evidence="1">Protein BNS1</fullName>
    </submittedName>
</protein>
<reference evidence="1 2" key="1">
    <citation type="submission" date="2015-10" db="EMBL/GenBank/DDBJ databases">
        <title>Draft genomes sequences of Candida glabrata isolates 1A, 1B, 2A, 2B, 3A and 3B.</title>
        <authorList>
            <person name="Haavelsrud O.E."/>
            <person name="Gaustad P."/>
        </authorList>
    </citation>
    <scope>NUCLEOTIDE SEQUENCE [LARGE SCALE GENOMIC DNA]</scope>
    <source>
        <strain evidence="1">910700640</strain>
    </source>
</reference>
<dbReference type="InterPro" id="IPR007727">
    <property type="entry name" value="Spo12"/>
</dbReference>
<dbReference type="VEuPathDB" id="FungiDB:GW608_L01705"/>
<dbReference type="VEuPathDB" id="FungiDB:GWK60_L01705"/>
<proteinExistence type="predicted"/>
<dbReference type="AlphaFoldDB" id="A0A0W0DMS0"/>
<dbReference type="EMBL" id="LLZZ01000112">
    <property type="protein sequence ID" value="KTB05841.1"/>
    <property type="molecule type" value="Genomic_DNA"/>
</dbReference>
<sequence length="143" mass="15796">MVTYETKPVMECNEKLLNVSNSKTNTDVVTDIQGLDGSDARYTETSSLDQSQANIFNISSNKTNQKSNTNFCVGKKTKIGGAGNQTNCMRGKNTDLSLRKKFASPTDHLLSPCSKKLRDHKNSLFGTKGKPLKLKFTDLQSEQ</sequence>
<name>A0A0W0DMS0_CANGB</name>
<comment type="caution">
    <text evidence="1">The sequence shown here is derived from an EMBL/GenBank/DDBJ whole genome shotgun (WGS) entry which is preliminary data.</text>
</comment>
<dbReference type="Proteomes" id="UP000054886">
    <property type="component" value="Unassembled WGS sequence"/>
</dbReference>
<evidence type="ECO:0000313" key="1">
    <source>
        <dbReference type="EMBL" id="KTB05841.1"/>
    </source>
</evidence>
<dbReference type="Pfam" id="PF05032">
    <property type="entry name" value="Spo12"/>
    <property type="match status" value="1"/>
</dbReference>
<dbReference type="VEuPathDB" id="FungiDB:CAGL0I01914g"/>
<dbReference type="VEuPathDB" id="FungiDB:GVI51_I01705"/>
<dbReference type="VEuPathDB" id="FungiDB:B1J91_I01914g"/>
<organism evidence="1 2">
    <name type="scientific">Candida glabrata</name>
    <name type="common">Yeast</name>
    <name type="synonym">Torulopsis glabrata</name>
    <dbReference type="NCBI Taxonomy" id="5478"/>
    <lineage>
        <taxon>Eukaryota</taxon>
        <taxon>Fungi</taxon>
        <taxon>Dikarya</taxon>
        <taxon>Ascomycota</taxon>
        <taxon>Saccharomycotina</taxon>
        <taxon>Saccharomycetes</taxon>
        <taxon>Saccharomycetales</taxon>
        <taxon>Saccharomycetaceae</taxon>
        <taxon>Nakaseomyces</taxon>
    </lineage>
</organism>
<accession>A0A0W0DMS0</accession>